<name>A0A8J9V295_9NEOP</name>
<dbReference type="GO" id="GO:0005829">
    <property type="term" value="C:cytosol"/>
    <property type="evidence" value="ECO:0007669"/>
    <property type="project" value="TreeGrafter"/>
</dbReference>
<dbReference type="InterPro" id="IPR016024">
    <property type="entry name" value="ARM-type_fold"/>
</dbReference>
<dbReference type="PROSITE" id="PS50077">
    <property type="entry name" value="HEAT_REPEAT"/>
    <property type="match status" value="3"/>
</dbReference>
<dbReference type="GO" id="GO:0034198">
    <property type="term" value="P:cellular response to amino acid starvation"/>
    <property type="evidence" value="ECO:0007669"/>
    <property type="project" value="TreeGrafter"/>
</dbReference>
<evidence type="ECO:0000313" key="6">
    <source>
        <dbReference type="EMBL" id="CAH0718685.1"/>
    </source>
</evidence>
<dbReference type="Pfam" id="PF24987">
    <property type="entry name" value="HEAT_EF3_N"/>
    <property type="match status" value="2"/>
</dbReference>
<sequence>MADSEVLKKLKDIPFKIQTASLKGRHEVIKEIQDVLSTPGITEPAVKFVCRVLLLTLNRYRDSTSQSYIKSLLAYLAKEHKDWTLKSLLPSLLEVSEHLKCTASSKSICQTGLYALRWTTVLVEGSLKTEEDSIDYNILVLTQANLLAVVTAFGNKKKNDKGYSVLHNSWKLMGNGKLLKWINVLLSQSADSGPQICVAFSALCRHAKQAGDEALILQHKAKMLESLIKSLISVKTRPNSNYIRGCSDLLHLLESSDVQDTLLPALHKAMLRSPETIIHAVGEVLANLDVYVDGIAVDIGKSLIVNLHSCDEWARGEAAPALRALARRCAAPAAAHALLAHAFAHYHGANGKLTSSEDKIAVLHGVGTLSELAVDPETQLKLFDEVVTQISKVLDSESHERTLCVALEVLYRWIHSLDIPLSDKILQIYKRGLSAKSTTQTVRVAYTALVSRAARRPPAPALAAALRPVLLAAIDKAAQQPLQHLVVSEGICAMAALAQLDAPPAAAAPAWPALLHDRALAAASDDVLIQVVLLCRTVLDKDESVASDQSSPVLKAFIFVLLSPIKSVRSAALEEVKLLLANENKALLAKNLVMKLNEVLDEGKIFMVKEKTPPEDKAEVTGKMILDCVQALCSYRDYKQEDSESLAIEVLPCCHQPLAVAINQRAWLKLVAYLRLDPHRLVATHLNKLKNIYITNFTPTETQCNVVATLARCSAEGAGGAALRAALDALQRPALLAVSRDDYFAYLTPPGHLYDKSVVPGSEENKEMNLKRESKAYSYKEQLEELQLRREIDEKRRREGKIKEVPLTAKQKEAIKAQLAKESAIRERLTELNSSVEKAVALVEATARGSAAALGARARALLRALLAALRCPLAAPRLAPAHRRLRRHLLPRHAALADHVARTTIRLYKPQCDLDPSWEEEELDKATIRTINLVHAATANADGDHFTAPGFCYVFPLFKQGLTSSLARTNEATMVKGLAVISRHAALRGDASSLYAPDQLHPQLFPIDQMFRLLIDLISSCSGRVAAACTVALLETARCAARAPLAEDDVLCLLDGLQNPMEVVRDAALRALLCVAECLPPFLEEPGLALTLTMRLYVATFDDSEDNKKLAEELWTQLPRAEAWAAGAAEELRALLLRQVQHPAEPVQAAAARALAALVARAPNPHAAADAVLHSLHEIYDEKLPLIPAVLDQFGHEQQAAVDAWGARRGVAVALRELAPRLAPAAVPAAMAFYVRRALADRSDAVRDTMLAAAMALVDLHGKETLSSQLPVFEQFLDTAPKSGGYDAVRQCVVLLVGSLARHLAPDDARVRPIALRLVAALNTPSQQVQEAVSNCLPHLVTSPALEADIPTIVNKLLKQLLTAEKYGDRKGAAYGIAGIIKGLGILSLKQLDVMGKLTEAIQEKKNYKYREGALFGFEMLCCKLGRLFEPYIVHVLPHLLLCFGDSSQYVRAAADDTAKLIMSRLSAHGVKLVLPSLLQALQDDNWRTKAGSIELLGAMAYCAPKQLSSCLPSIVPKLIEVLSDSHMRVQEAGAEALKVIGSVIRNPEIQAIVPVLLQALQDPSNKTSLCLQTLLDTKFVHFIDAPSLALIMPVVERAFLDRSTETRKMAAQIIGNMYSLTDQKDLTPYLPSIIPGLKSSLLDPVPEVRSVSARALGAMVRGMGENSFEELLPWLMQTLTSESSSVDRSGAAQGLSEVVAGLGSHKLHKIMPDIIATAERTDIAPHVKDGYIMMFIYMPGAFTDEFTPYIGQIINPILKALADENEYVRETALKAGQRIVNLYAESAITLLLPELEKGLFDDNWRIRYSSVQLLGDLLYRISGVSGKMSTETASEDDNFGTEHSHKAIITALGPERRNRVLAGLYMGRSDVALMVRQAALHVWKVVVTNTPKTLREILPTLFNLLLGCLASTSYDKRQVAARTLGDLVRKLGERVLPDIVPILERGLRSERADQRQGVCIGLGEILASTSRDAVLSFADGLVPTVRTALCDELPEVRMAAARAFDSLHATIGNKALDDILPPMLDALRHKDAAVAEAALDGLKQVMAIKSRAVLPYLVPVLTGGGGGAADTRALSALAAAAGGALARHLPRVLPALLGALVAARGSPAEARELEYCRDALLPVQDDAGVRSIIDTLMECVRTGEGDRRRAAAALLCAFVTHTRADLVPHVPALLRGLLLLFAETDRDVLLMAWEALSALTKMLEAEKQLGYVQEVRQAVRYAAADLKGEPLPGFCLPKGIAPILPLFREAILNGLPEEKENAALMLGEVIKLTTASAIQPSVVHITGPLIRILGDRFNSSVKAAVLETLALLLSKVGVMLKQFLPQLQTTFVKGLSDVNRPVRIKAGLALSQLVLIHTRADPLFLEVHNGVKNAEDISVKETMLQALRSVITNGGDKMSEQSALTVLAMLTCPALLAHPEDPPRGGAGGCLGALLHCLAPAHRDAALLHHVLAAGHAAHPAHGGHAAAADDWLLTHGRSCALFVALKETPDQIYRDHFEEKIDKVLLSYLASDKTPIVCNGIRGIGYLICYLLKNDRPVPPNILSQFVRSMNHSSNEVKQLMARASTLVGRSDAVRAAGVGADVLRALLPALVNGTKEKNTYVRANSEIALRAVLRLPHDEAFHQQCMSLLEEGGREALGDVVTRVLRRAVADGRDEDLDCTLIT</sequence>
<dbReference type="PANTHER" id="PTHR23346:SF7">
    <property type="entry name" value="STALLED RIBOSOME SENSOR GCN1"/>
    <property type="match status" value="1"/>
</dbReference>
<dbReference type="EMBL" id="OV170233">
    <property type="protein sequence ID" value="CAH0718685.1"/>
    <property type="molecule type" value="Genomic_DNA"/>
</dbReference>
<dbReference type="GO" id="GO:0019887">
    <property type="term" value="F:protein kinase regulator activity"/>
    <property type="evidence" value="ECO:0007669"/>
    <property type="project" value="TreeGrafter"/>
</dbReference>
<proteinExistence type="inferred from homology"/>
<dbReference type="Proteomes" id="UP000838878">
    <property type="component" value="Chromosome 13"/>
</dbReference>
<dbReference type="FunFam" id="1.25.10.10:FF:000162">
    <property type="entry name" value="GCN1, eIF2 alpha kinase activator homolog"/>
    <property type="match status" value="1"/>
</dbReference>
<evidence type="ECO:0000313" key="7">
    <source>
        <dbReference type="Proteomes" id="UP000838878"/>
    </source>
</evidence>
<dbReference type="InterPro" id="IPR056810">
    <property type="entry name" value="GNC1-like_N"/>
</dbReference>
<dbReference type="Pfam" id="PF25801">
    <property type="entry name" value="HEAT_GCN1_C_2"/>
    <property type="match status" value="1"/>
</dbReference>
<dbReference type="FunFam" id="1.25.10.10:FF:000096">
    <property type="entry name" value="eIF-2-alpha kinase activator gcn1"/>
    <property type="match status" value="1"/>
</dbReference>
<dbReference type="Gene3D" id="1.25.10.10">
    <property type="entry name" value="Leucine-rich Repeat Variant"/>
    <property type="match status" value="6"/>
</dbReference>
<dbReference type="Pfam" id="PF24993">
    <property type="entry name" value="GNC1_N"/>
    <property type="match status" value="1"/>
</dbReference>
<feature type="domain" description="TOG" evidence="5">
    <location>
        <begin position="1343"/>
        <end position="1574"/>
    </location>
</feature>
<gene>
    <name evidence="6" type="ORF">BINO364_LOCUS5124</name>
</gene>
<evidence type="ECO:0000256" key="2">
    <source>
        <dbReference type="ARBA" id="ARBA00022553"/>
    </source>
</evidence>
<dbReference type="FunFam" id="1.25.10.10:FF:000090">
    <property type="entry name" value="eIF-2-alpha kinase activator GCN1"/>
    <property type="match status" value="1"/>
</dbReference>
<dbReference type="SUPFAM" id="SSF48371">
    <property type="entry name" value="ARM repeat"/>
    <property type="match status" value="5"/>
</dbReference>
<feature type="repeat" description="HEAT" evidence="4">
    <location>
        <begin position="1515"/>
        <end position="1552"/>
    </location>
</feature>
<feature type="repeat" description="HEAT" evidence="4">
    <location>
        <begin position="1982"/>
        <end position="2019"/>
    </location>
</feature>
<evidence type="ECO:0000256" key="3">
    <source>
        <dbReference type="ARBA" id="ARBA00022737"/>
    </source>
</evidence>
<dbReference type="InterPro" id="IPR057546">
    <property type="entry name" value="HEAT_GCN1"/>
</dbReference>
<keyword evidence="7" id="KW-1185">Reference proteome</keyword>
<dbReference type="InterPro" id="IPR021133">
    <property type="entry name" value="HEAT_type_2"/>
</dbReference>
<organism evidence="6 7">
    <name type="scientific">Brenthis ino</name>
    <name type="common">lesser marbled fritillary</name>
    <dbReference type="NCBI Taxonomy" id="405034"/>
    <lineage>
        <taxon>Eukaryota</taxon>
        <taxon>Metazoa</taxon>
        <taxon>Ecdysozoa</taxon>
        <taxon>Arthropoda</taxon>
        <taxon>Hexapoda</taxon>
        <taxon>Insecta</taxon>
        <taxon>Pterygota</taxon>
        <taxon>Neoptera</taxon>
        <taxon>Endopterygota</taxon>
        <taxon>Lepidoptera</taxon>
        <taxon>Glossata</taxon>
        <taxon>Ditrysia</taxon>
        <taxon>Papilionoidea</taxon>
        <taxon>Nymphalidae</taxon>
        <taxon>Heliconiinae</taxon>
        <taxon>Argynnini</taxon>
        <taxon>Brenthis</taxon>
    </lineage>
</organism>
<evidence type="ECO:0000256" key="4">
    <source>
        <dbReference type="PROSITE-ProRule" id="PRU00103"/>
    </source>
</evidence>
<keyword evidence="2" id="KW-0597">Phosphoprotein</keyword>
<protein>
    <recommendedName>
        <fullName evidence="5">TOG domain-containing protein</fullName>
    </recommendedName>
</protein>
<dbReference type="Pfam" id="PF24984">
    <property type="entry name" value="HEAT_EF3_GNC1"/>
    <property type="match status" value="1"/>
</dbReference>
<dbReference type="GO" id="GO:0000226">
    <property type="term" value="P:microtubule cytoskeleton organization"/>
    <property type="evidence" value="ECO:0007669"/>
    <property type="project" value="UniProtKB-ARBA"/>
</dbReference>
<dbReference type="InterPro" id="IPR011989">
    <property type="entry name" value="ARM-like"/>
</dbReference>
<dbReference type="OrthoDB" id="5148094at2759"/>
<evidence type="ECO:0000259" key="5">
    <source>
        <dbReference type="SMART" id="SM01349"/>
    </source>
</evidence>
<dbReference type="Pfam" id="PF23271">
    <property type="entry name" value="HEAT_GCN1"/>
    <property type="match status" value="1"/>
</dbReference>
<dbReference type="PANTHER" id="PTHR23346">
    <property type="entry name" value="TRANSLATIONAL ACTIVATOR GCN1-RELATED"/>
    <property type="match status" value="1"/>
</dbReference>
<accession>A0A8J9V295</accession>
<keyword evidence="3" id="KW-0677">Repeat</keyword>
<evidence type="ECO:0000256" key="1">
    <source>
        <dbReference type="ARBA" id="ARBA00007366"/>
    </source>
</evidence>
<dbReference type="GO" id="GO:0006417">
    <property type="term" value="P:regulation of translation"/>
    <property type="evidence" value="ECO:0007669"/>
    <property type="project" value="TreeGrafter"/>
</dbReference>
<comment type="similarity">
    <text evidence="1">Belongs to the GCN1 family.</text>
</comment>
<feature type="non-terminal residue" evidence="6">
    <location>
        <position position="2666"/>
    </location>
</feature>
<reference evidence="6" key="1">
    <citation type="submission" date="2021-12" db="EMBL/GenBank/DDBJ databases">
        <authorList>
            <person name="Martin H S."/>
        </authorList>
    </citation>
    <scope>NUCLEOTIDE SEQUENCE</scope>
</reference>
<dbReference type="InterPro" id="IPR034085">
    <property type="entry name" value="TOG"/>
</dbReference>
<dbReference type="SMART" id="SM01349">
    <property type="entry name" value="TOG"/>
    <property type="match status" value="1"/>
</dbReference>
<feature type="repeat" description="HEAT" evidence="4">
    <location>
        <begin position="1634"/>
        <end position="1672"/>
    </location>
</feature>